<gene>
    <name evidence="6" type="ORF">DFA_10572</name>
</gene>
<dbReference type="GeneID" id="14867140"/>
<dbReference type="PANTHER" id="PTHR12857:SF0">
    <property type="entry name" value="CXXC MOTIF CONTAINING ZINC BINDING PROTEIN"/>
    <property type="match status" value="1"/>
</dbReference>
<feature type="region of interest" description="Disordered" evidence="4">
    <location>
        <begin position="92"/>
        <end position="142"/>
    </location>
</feature>
<dbReference type="InterPro" id="IPR008584">
    <property type="entry name" value="CXXC_Zn-binding_euk"/>
</dbReference>
<dbReference type="PANTHER" id="PTHR12857">
    <property type="entry name" value="CXXC MOTIF CONTAINING ZINC BINDING PROTEIN"/>
    <property type="match status" value="1"/>
</dbReference>
<accession>F4QAL1</accession>
<evidence type="ECO:0000313" key="6">
    <source>
        <dbReference type="EMBL" id="EGG15730.1"/>
    </source>
</evidence>
<dbReference type="OrthoDB" id="10248838at2759"/>
<evidence type="ECO:0000256" key="3">
    <source>
        <dbReference type="ARBA" id="ARBA00022833"/>
    </source>
</evidence>
<dbReference type="KEGG" id="dfa:DFA_10572"/>
<protein>
    <submittedName>
        <fullName evidence="6">DUF866 family protein</fullName>
    </submittedName>
</protein>
<keyword evidence="2" id="KW-0479">Metal-binding</keyword>
<dbReference type="RefSeq" id="XP_004354472.1">
    <property type="nucleotide sequence ID" value="XM_004354420.1"/>
</dbReference>
<feature type="signal peptide" evidence="5">
    <location>
        <begin position="1"/>
        <end position="20"/>
    </location>
</feature>
<evidence type="ECO:0000256" key="1">
    <source>
        <dbReference type="ARBA" id="ARBA00007818"/>
    </source>
</evidence>
<dbReference type="AlphaFoldDB" id="F4QAL1"/>
<dbReference type="GO" id="GO:0008270">
    <property type="term" value="F:zinc ion binding"/>
    <property type="evidence" value="ECO:0007669"/>
    <property type="project" value="TreeGrafter"/>
</dbReference>
<organism evidence="6 7">
    <name type="scientific">Cavenderia fasciculata</name>
    <name type="common">Slime mold</name>
    <name type="synonym">Dictyostelium fasciculatum</name>
    <dbReference type="NCBI Taxonomy" id="261658"/>
    <lineage>
        <taxon>Eukaryota</taxon>
        <taxon>Amoebozoa</taxon>
        <taxon>Evosea</taxon>
        <taxon>Eumycetozoa</taxon>
        <taxon>Dictyostelia</taxon>
        <taxon>Acytosteliales</taxon>
        <taxon>Cavenderiaceae</taxon>
        <taxon>Cavenderia</taxon>
    </lineage>
</organism>
<keyword evidence="7" id="KW-1185">Reference proteome</keyword>
<proteinExistence type="inferred from homology"/>
<evidence type="ECO:0000256" key="4">
    <source>
        <dbReference type="SAM" id="MobiDB-lite"/>
    </source>
</evidence>
<dbReference type="SUPFAM" id="SSF141678">
    <property type="entry name" value="MAL13P1.257-like"/>
    <property type="match status" value="1"/>
</dbReference>
<dbReference type="Pfam" id="PF05907">
    <property type="entry name" value="CXXC_Zn-b_euk"/>
    <property type="match status" value="1"/>
</dbReference>
<evidence type="ECO:0000313" key="7">
    <source>
        <dbReference type="Proteomes" id="UP000007797"/>
    </source>
</evidence>
<name>F4QAL1_CACFS</name>
<dbReference type="Proteomes" id="UP000007797">
    <property type="component" value="Unassembled WGS sequence"/>
</dbReference>
<evidence type="ECO:0000256" key="5">
    <source>
        <dbReference type="SAM" id="SignalP"/>
    </source>
</evidence>
<comment type="similarity">
    <text evidence="1">Belongs to the UPF0587 family.</text>
</comment>
<evidence type="ECO:0000256" key="2">
    <source>
        <dbReference type="ARBA" id="ARBA00022723"/>
    </source>
</evidence>
<sequence>MKFIFLILSLLITLISTIQSQGYSDVVLVENQLISNIESLPSCNDEPNHSCMNENCYYCPGNNMGFDNGMCTCDGNPCPMCSMGTSGTSTSSGSSASFTESSTTDTTSGSVTSSSSSSTSVPTSTSTSSSSTSSTSSSSSTTSSHIEVSICGYCQETCTGSSQCQTYITGQCLLFSRICGNEAGEQLGYGVLGYQPGSESPYSVALYSDSACTSASPLLFNSTCGECIDSNLNAFVACSSSTSDASSTQIKMVRLSLSLTAETEEIKNIFPCSDKVWFFKIKCSNCLTVSDKFIGIDPAEQIEIGKSTVNLSMKCKSCTRENSVTIEPALSIQDREIESGQKIEMARFDCRGLELEEFDPRDAWMVISTSGKTYKDVDLDEDWSEYDERSSSSLTILDISSDITKIK</sequence>
<reference evidence="7" key="1">
    <citation type="journal article" date="2011" name="Genome Res.">
        <title>Phylogeny-wide analysis of social amoeba genomes highlights ancient origins for complex intercellular communication.</title>
        <authorList>
            <person name="Heidel A.J."/>
            <person name="Lawal H.M."/>
            <person name="Felder M."/>
            <person name="Schilde C."/>
            <person name="Helps N.R."/>
            <person name="Tunggal B."/>
            <person name="Rivero F."/>
            <person name="John U."/>
            <person name="Schleicher M."/>
            <person name="Eichinger L."/>
            <person name="Platzer M."/>
            <person name="Noegel A.A."/>
            <person name="Schaap P."/>
            <person name="Gloeckner G."/>
        </authorList>
    </citation>
    <scope>NUCLEOTIDE SEQUENCE [LARGE SCALE GENOMIC DNA]</scope>
    <source>
        <strain evidence="7">SH3</strain>
    </source>
</reference>
<keyword evidence="3" id="KW-0862">Zinc</keyword>
<dbReference type="EMBL" id="GL883026">
    <property type="protein sequence ID" value="EGG15730.1"/>
    <property type="molecule type" value="Genomic_DNA"/>
</dbReference>
<keyword evidence="5" id="KW-0732">Signal</keyword>
<feature type="chain" id="PRO_5003320107" evidence="5">
    <location>
        <begin position="21"/>
        <end position="407"/>
    </location>
</feature>